<dbReference type="EMBL" id="NSDJ01000001">
    <property type="protein sequence ID" value="RKF69176.1"/>
    <property type="molecule type" value="Genomic_DNA"/>
</dbReference>
<gene>
    <name evidence="4" type="ORF">CKQ54_12725</name>
</gene>
<evidence type="ECO:0000313" key="4">
    <source>
        <dbReference type="EMBL" id="RKF69176.1"/>
    </source>
</evidence>
<reference evidence="4 5" key="1">
    <citation type="submission" date="2017-08" db="EMBL/GenBank/DDBJ databases">
        <title>Comparative genomics of bacteria isolated from necrotic lesions of AOD affected trees.</title>
        <authorList>
            <person name="Doonan J."/>
            <person name="Denman S."/>
            <person name="Mcdonald J.E."/>
        </authorList>
    </citation>
    <scope>NUCLEOTIDE SEQUENCE [LARGE SCALE GENOMIC DNA]</scope>
    <source>
        <strain evidence="4 5">CIP 105588</strain>
    </source>
</reference>
<feature type="domain" description="NAD-dependent epimerase/dehydratase" evidence="3">
    <location>
        <begin position="5"/>
        <end position="231"/>
    </location>
</feature>
<name>A0ABX9PVS9_9GAMM</name>
<dbReference type="SUPFAM" id="SSF51735">
    <property type="entry name" value="NAD(P)-binding Rossmann-fold domains"/>
    <property type="match status" value="1"/>
</dbReference>
<evidence type="ECO:0000256" key="1">
    <source>
        <dbReference type="ARBA" id="ARBA00005125"/>
    </source>
</evidence>
<evidence type="ECO:0000259" key="3">
    <source>
        <dbReference type="Pfam" id="PF01370"/>
    </source>
</evidence>
<keyword evidence="5" id="KW-1185">Reference proteome</keyword>
<comment type="caution">
    <text evidence="4">The sequence shown here is derived from an EMBL/GenBank/DDBJ whole genome shotgun (WGS) entry which is preliminary data.</text>
</comment>
<dbReference type="InterPro" id="IPR036291">
    <property type="entry name" value="NAD(P)-bd_dom_sf"/>
</dbReference>
<sequence length="305" mass="34924">MDKRVLIFGGSSFIALNLIEKFLMESYDVVVYGRTKPHLESPKLTFIQGELSNLEDKIDILKTYNIQSAIYLINNIPVNTPAENYDLLIDENKSALKLIFSAVERVIYFSSGGRVYENSDLPHKESDRLSPVCSYGKSKVELERFISQYGKSINKEHLIIRPSNPFGKYQKIHSNQGLIAVLIGKIRENKKIQVWGTGKEIRDYIYIDDFVNLFFRLFQFRDVNYTVFNIGSGSGVATIDVINAVFKEMKTEMCLEYLNVQREIILTNILDNSRLFSVIGGYEITSLEDGLRIFISQVKNAKQID</sequence>
<dbReference type="Gene3D" id="3.40.50.720">
    <property type="entry name" value="NAD(P)-binding Rossmann-like Domain"/>
    <property type="match status" value="1"/>
</dbReference>
<comment type="pathway">
    <text evidence="1">Bacterial outer membrane biogenesis; LPS O-antigen biosynthesis.</text>
</comment>
<protein>
    <submittedName>
        <fullName evidence="4">dTDP-glucose 4,6-dehydratase</fullName>
    </submittedName>
</protein>
<comment type="similarity">
    <text evidence="2">Belongs to the NAD(P)-dependent epimerase/dehydratase family.</text>
</comment>
<dbReference type="Pfam" id="PF01370">
    <property type="entry name" value="Epimerase"/>
    <property type="match status" value="1"/>
</dbReference>
<dbReference type="RefSeq" id="WP_120162704.1">
    <property type="nucleotide sequence ID" value="NZ_NSDJ01000001.1"/>
</dbReference>
<evidence type="ECO:0000256" key="2">
    <source>
        <dbReference type="ARBA" id="ARBA00007637"/>
    </source>
</evidence>
<dbReference type="InterPro" id="IPR001509">
    <property type="entry name" value="Epimerase_deHydtase"/>
</dbReference>
<evidence type="ECO:0000313" key="5">
    <source>
        <dbReference type="Proteomes" id="UP000284853"/>
    </source>
</evidence>
<dbReference type="PANTHER" id="PTHR43000">
    <property type="entry name" value="DTDP-D-GLUCOSE 4,6-DEHYDRATASE-RELATED"/>
    <property type="match status" value="1"/>
</dbReference>
<proteinExistence type="inferred from homology"/>
<accession>A0ABX9PVS9</accession>
<dbReference type="GeneID" id="302709674"/>
<dbReference type="Proteomes" id="UP000284853">
    <property type="component" value="Unassembled WGS sequence"/>
</dbReference>
<organism evidence="4 5">
    <name type="scientific">Rahnella variigena</name>
    <dbReference type="NCBI Taxonomy" id="574964"/>
    <lineage>
        <taxon>Bacteria</taxon>
        <taxon>Pseudomonadati</taxon>
        <taxon>Pseudomonadota</taxon>
        <taxon>Gammaproteobacteria</taxon>
        <taxon>Enterobacterales</taxon>
        <taxon>Yersiniaceae</taxon>
        <taxon>Rahnella</taxon>
    </lineage>
</organism>